<keyword evidence="3 6" id="KW-0808">Transferase</keyword>
<gene>
    <name evidence="6" type="ORF">DU428_04520</name>
</gene>
<evidence type="ECO:0000256" key="4">
    <source>
        <dbReference type="SAM" id="Phobius"/>
    </source>
</evidence>
<keyword evidence="4" id="KW-1133">Transmembrane helix</keyword>
<dbReference type="RefSeq" id="WP_113966197.1">
    <property type="nucleotide sequence ID" value="NZ_QNRP01000003.1"/>
</dbReference>
<evidence type="ECO:0000256" key="3">
    <source>
        <dbReference type="ARBA" id="ARBA00022679"/>
    </source>
</evidence>
<evidence type="ECO:0000256" key="1">
    <source>
        <dbReference type="ARBA" id="ARBA00006739"/>
    </source>
</evidence>
<keyword evidence="7" id="KW-1185">Reference proteome</keyword>
<evidence type="ECO:0000313" key="6">
    <source>
        <dbReference type="EMBL" id="RCU58645.1"/>
    </source>
</evidence>
<reference evidence="6 7" key="1">
    <citation type="submission" date="2018-07" db="EMBL/GenBank/DDBJ databases">
        <title>Oceanihabitans testaceum sp. nov., isolated from marine sediment.</title>
        <authorList>
            <person name="Li C.-M."/>
        </authorList>
    </citation>
    <scope>NUCLEOTIDE SEQUENCE [LARGE SCALE GENOMIC DNA]</scope>
    <source>
        <strain evidence="6 7">S9-10</strain>
    </source>
</reference>
<dbReference type="AlphaFoldDB" id="A0A368P9P3"/>
<dbReference type="OrthoDB" id="9805625at2"/>
<dbReference type="EMBL" id="QPIG01000001">
    <property type="protein sequence ID" value="RCU58645.1"/>
    <property type="molecule type" value="Genomic_DNA"/>
</dbReference>
<dbReference type="CDD" id="cd04192">
    <property type="entry name" value="GT_2_like_e"/>
    <property type="match status" value="1"/>
</dbReference>
<proteinExistence type="inferred from homology"/>
<dbReference type="GO" id="GO:0016757">
    <property type="term" value="F:glycosyltransferase activity"/>
    <property type="evidence" value="ECO:0007669"/>
    <property type="project" value="UniProtKB-KW"/>
</dbReference>
<feature type="transmembrane region" description="Helical" evidence="4">
    <location>
        <begin position="340"/>
        <end position="363"/>
    </location>
</feature>
<dbReference type="Gene3D" id="3.90.550.10">
    <property type="entry name" value="Spore Coat Polysaccharide Biosynthesis Protein SpsA, Chain A"/>
    <property type="match status" value="1"/>
</dbReference>
<accession>A0A368P9P3</accession>
<keyword evidence="2" id="KW-0328">Glycosyltransferase</keyword>
<organism evidence="6 7">
    <name type="scientific">Oceanihabitans sediminis</name>
    <dbReference type="NCBI Taxonomy" id="1812012"/>
    <lineage>
        <taxon>Bacteria</taxon>
        <taxon>Pseudomonadati</taxon>
        <taxon>Bacteroidota</taxon>
        <taxon>Flavobacteriia</taxon>
        <taxon>Flavobacteriales</taxon>
        <taxon>Flavobacteriaceae</taxon>
        <taxon>Oceanihabitans</taxon>
    </lineage>
</organism>
<evidence type="ECO:0000259" key="5">
    <source>
        <dbReference type="Pfam" id="PF00535"/>
    </source>
</evidence>
<dbReference type="InterPro" id="IPR001173">
    <property type="entry name" value="Glyco_trans_2-like"/>
</dbReference>
<feature type="transmembrane region" description="Helical" evidence="4">
    <location>
        <begin position="280"/>
        <end position="301"/>
    </location>
</feature>
<name>A0A368P9P3_9FLAO</name>
<evidence type="ECO:0000256" key="2">
    <source>
        <dbReference type="ARBA" id="ARBA00022676"/>
    </source>
</evidence>
<dbReference type="InterPro" id="IPR029044">
    <property type="entry name" value="Nucleotide-diphossugar_trans"/>
</dbReference>
<dbReference type="PANTHER" id="PTHR43630:SF1">
    <property type="entry name" value="POLY-BETA-1,6-N-ACETYL-D-GLUCOSAMINE SYNTHASE"/>
    <property type="match status" value="1"/>
</dbReference>
<feature type="domain" description="Glycosyltransferase 2-like" evidence="5">
    <location>
        <begin position="42"/>
        <end position="207"/>
    </location>
</feature>
<comment type="similarity">
    <text evidence="1">Belongs to the glycosyltransferase 2 family.</text>
</comment>
<dbReference type="Proteomes" id="UP000252249">
    <property type="component" value="Unassembled WGS sequence"/>
</dbReference>
<keyword evidence="4" id="KW-0812">Transmembrane</keyword>
<dbReference type="PANTHER" id="PTHR43630">
    <property type="entry name" value="POLY-BETA-1,6-N-ACETYL-D-GLUCOSAMINE SYNTHASE"/>
    <property type="match status" value="1"/>
</dbReference>
<comment type="caution">
    <text evidence="6">The sequence shown here is derived from an EMBL/GenBank/DDBJ whole genome shotgun (WGS) entry which is preliminary data.</text>
</comment>
<dbReference type="Pfam" id="PF00535">
    <property type="entry name" value="Glycos_transf_2"/>
    <property type="match status" value="1"/>
</dbReference>
<keyword evidence="4" id="KW-0472">Membrane</keyword>
<dbReference type="SUPFAM" id="SSF53448">
    <property type="entry name" value="Nucleotide-diphospho-sugar transferases"/>
    <property type="match status" value="1"/>
</dbReference>
<evidence type="ECO:0000313" key="7">
    <source>
        <dbReference type="Proteomes" id="UP000252249"/>
    </source>
</evidence>
<protein>
    <submittedName>
        <fullName evidence="6">Glycosyltransferase</fullName>
    </submittedName>
</protein>
<feature type="transmembrane region" description="Helical" evidence="4">
    <location>
        <begin position="6"/>
        <end position="24"/>
    </location>
</feature>
<feature type="transmembrane region" description="Helical" evidence="4">
    <location>
        <begin position="307"/>
        <end position="328"/>
    </location>
</feature>
<sequence>MISILFICISLAYVFLIGAFILGFDKLKTLPIEETDAKTSFSVIIPFRNEAENLAALLNSIEALDYQKDLMEVILVNDASEDASLTILEKFLKETSVQIKVIDNIRKSNSPKKDAINAAMKIAKHQWIVTTDADCILPKYWLHSFDAFIQRNDTQFIIAPVTYHSINTFFKRFQLLDFLSLQGATIGGFGIQQAFLCNGANLAYKKDFFETANGFAGNNDIASGDDIFMLEKAHNLAPEKVHYLKCQEAIVSTKPVDNVSHLISQRVRWASKTTNYKNSFAKIVGVLVLLMNASVICMLLLSFAEALSFQLFLFLFICKCFIDYILLFKTLRFFNQKHHLTAYFFSCFLYPLFSVYIVFVSVFGKYKWKGRVFSK</sequence>